<dbReference type="RefSeq" id="XP_018655312.1">
    <property type="nucleotide sequence ID" value="XM_018789917.1"/>
</dbReference>
<evidence type="ECO:0000313" key="2">
    <source>
        <dbReference type="WBParaSite" id="Smp_167780.1"/>
    </source>
</evidence>
<protein>
    <submittedName>
        <fullName evidence="2">FLYWCH-type domain-containing protein</fullName>
    </submittedName>
</protein>
<organism evidence="1 2">
    <name type="scientific">Schistosoma mansoni</name>
    <name type="common">Blood fluke</name>
    <dbReference type="NCBI Taxonomy" id="6183"/>
    <lineage>
        <taxon>Eukaryota</taxon>
        <taxon>Metazoa</taxon>
        <taxon>Spiralia</taxon>
        <taxon>Lophotrochozoa</taxon>
        <taxon>Platyhelminthes</taxon>
        <taxon>Trematoda</taxon>
        <taxon>Digenea</taxon>
        <taxon>Strigeidida</taxon>
        <taxon>Schistosomatoidea</taxon>
        <taxon>Schistosomatidae</taxon>
        <taxon>Schistosoma</taxon>
    </lineage>
</organism>
<dbReference type="InParanoid" id="G4VRN7"/>
<dbReference type="HOGENOM" id="CLU_1564841_0_0_1"/>
<dbReference type="Proteomes" id="UP000008854">
    <property type="component" value="Unassembled WGS sequence"/>
</dbReference>
<name>G4VRN7_SCHMA</name>
<dbReference type="AlphaFoldDB" id="G4VRN7"/>
<reference evidence="2" key="2">
    <citation type="submission" date="2018-12" db="UniProtKB">
        <authorList>
            <consortium name="WormBaseParasite"/>
        </authorList>
    </citation>
    <scope>IDENTIFICATION</scope>
    <source>
        <strain evidence="2">Puerto Rican</strain>
    </source>
</reference>
<dbReference type="GeneID" id="8350093"/>
<dbReference type="STRING" id="6183.G4VRN7"/>
<dbReference type="PhylomeDB" id="G4VRN7"/>
<keyword evidence="1" id="KW-1185">Reference proteome</keyword>
<proteinExistence type="predicted"/>
<reference evidence="1" key="1">
    <citation type="journal article" date="2012" name="PLoS Negl. Trop. Dis.">
        <title>A systematically improved high quality genome and transcriptome of the human blood fluke Schistosoma mansoni.</title>
        <authorList>
            <person name="Protasio A.V."/>
            <person name="Tsai I.J."/>
            <person name="Babbage A."/>
            <person name="Nichol S."/>
            <person name="Hunt M."/>
            <person name="Aslett M.A."/>
            <person name="De Silva N."/>
            <person name="Velarde G.S."/>
            <person name="Anderson T.J."/>
            <person name="Clark R.C."/>
            <person name="Davidson C."/>
            <person name="Dillon G.P."/>
            <person name="Holroyd N.E."/>
            <person name="LoVerde P.T."/>
            <person name="Lloyd C."/>
            <person name="McQuillan J."/>
            <person name="Oliveira G."/>
            <person name="Otto T.D."/>
            <person name="Parker-Manuel S.J."/>
            <person name="Quail M.A."/>
            <person name="Wilson R.A."/>
            <person name="Zerlotini A."/>
            <person name="Dunne D.W."/>
            <person name="Berriman M."/>
        </authorList>
    </citation>
    <scope>NUCLEOTIDE SEQUENCE [LARGE SCALE GENOMIC DNA]</scope>
    <source>
        <strain evidence="1">Puerto Rican</strain>
    </source>
</reference>
<accession>G4VRN7</accession>
<sequence>MNFKNVGMNDFIPSRTTHTHNVLVESKLLNNVRFRYIYVMFQCTFGLKSKPDGLTVNRKPSKFLNCRSMFRITSDGEEYVIKSFKMLHNHPCSCLSMVYNPWSRRLPPEDEENLKPVMLSSPSTDEVIESIKDRTGKQVTSADVKIKKAQLSIGFIGTKKDAFCLGGIRIW</sequence>
<dbReference type="KEGG" id="smm:Smp_167780"/>
<dbReference type="OrthoDB" id="6234972at2759"/>
<dbReference type="CTD" id="8350093"/>
<evidence type="ECO:0000313" key="1">
    <source>
        <dbReference type="Proteomes" id="UP000008854"/>
    </source>
</evidence>
<dbReference type="WBParaSite" id="Smp_167780.1">
    <property type="protein sequence ID" value="Smp_167780.1"/>
    <property type="gene ID" value="Smp_167780"/>
</dbReference>